<feature type="compositionally biased region" description="Basic and acidic residues" evidence="1">
    <location>
        <begin position="1"/>
        <end position="23"/>
    </location>
</feature>
<evidence type="ECO:0008006" key="4">
    <source>
        <dbReference type="Google" id="ProtNLM"/>
    </source>
</evidence>
<sequence length="67" mass="7443">MARGNQRDQSRAKNEKKKQELLKSQKKAVGKGGILGKKEHDADKMRAKQALADQRKEAEALAAAKKK</sequence>
<dbReference type="Proteomes" id="UP000184304">
    <property type="component" value="Unassembled WGS sequence"/>
</dbReference>
<accession>A0A1L9MX71</accession>
<feature type="region of interest" description="Disordered" evidence="1">
    <location>
        <begin position="1"/>
        <end position="67"/>
    </location>
</feature>
<feature type="compositionally biased region" description="Basic and acidic residues" evidence="1">
    <location>
        <begin position="36"/>
        <end position="46"/>
    </location>
</feature>
<proteinExistence type="predicted"/>
<dbReference type="VEuPathDB" id="FungiDB:ASPTUDRAFT_193426"/>
<dbReference type="EMBL" id="KV878206">
    <property type="protein sequence ID" value="OJI81545.1"/>
    <property type="molecule type" value="Genomic_DNA"/>
</dbReference>
<dbReference type="AlphaFoldDB" id="A0A1L9MX71"/>
<evidence type="ECO:0000313" key="2">
    <source>
        <dbReference type="EMBL" id="OJI81545.1"/>
    </source>
</evidence>
<reference evidence="3" key="1">
    <citation type="journal article" date="2017" name="Genome Biol.">
        <title>Comparative genomics reveals high biological diversity and specific adaptations in the industrially and medically important fungal genus Aspergillus.</title>
        <authorList>
            <person name="de Vries R.P."/>
            <person name="Riley R."/>
            <person name="Wiebenga A."/>
            <person name="Aguilar-Osorio G."/>
            <person name="Amillis S."/>
            <person name="Uchima C.A."/>
            <person name="Anderluh G."/>
            <person name="Asadollahi M."/>
            <person name="Askin M."/>
            <person name="Barry K."/>
            <person name="Battaglia E."/>
            <person name="Bayram O."/>
            <person name="Benocci T."/>
            <person name="Braus-Stromeyer S.A."/>
            <person name="Caldana C."/>
            <person name="Canovas D."/>
            <person name="Cerqueira G.C."/>
            <person name="Chen F."/>
            <person name="Chen W."/>
            <person name="Choi C."/>
            <person name="Clum A."/>
            <person name="Dos Santos R.A."/>
            <person name="Damasio A.R."/>
            <person name="Diallinas G."/>
            <person name="Emri T."/>
            <person name="Fekete E."/>
            <person name="Flipphi M."/>
            <person name="Freyberg S."/>
            <person name="Gallo A."/>
            <person name="Gournas C."/>
            <person name="Habgood R."/>
            <person name="Hainaut M."/>
            <person name="Harispe M.L."/>
            <person name="Henrissat B."/>
            <person name="Hilden K.S."/>
            <person name="Hope R."/>
            <person name="Hossain A."/>
            <person name="Karabika E."/>
            <person name="Karaffa L."/>
            <person name="Karanyi Z."/>
            <person name="Krasevec N."/>
            <person name="Kuo A."/>
            <person name="Kusch H."/>
            <person name="LaButti K."/>
            <person name="Lagendijk E.L."/>
            <person name="Lapidus A."/>
            <person name="Levasseur A."/>
            <person name="Lindquist E."/>
            <person name="Lipzen A."/>
            <person name="Logrieco A.F."/>
            <person name="MacCabe A."/>
            <person name="Maekelae M.R."/>
            <person name="Malavazi I."/>
            <person name="Melin P."/>
            <person name="Meyer V."/>
            <person name="Mielnichuk N."/>
            <person name="Miskei M."/>
            <person name="Molnar A.P."/>
            <person name="Mule G."/>
            <person name="Ngan C.Y."/>
            <person name="Orejas M."/>
            <person name="Orosz E."/>
            <person name="Ouedraogo J.P."/>
            <person name="Overkamp K.M."/>
            <person name="Park H.-S."/>
            <person name="Perrone G."/>
            <person name="Piumi F."/>
            <person name="Punt P.J."/>
            <person name="Ram A.F."/>
            <person name="Ramon A."/>
            <person name="Rauscher S."/>
            <person name="Record E."/>
            <person name="Riano-Pachon D.M."/>
            <person name="Robert V."/>
            <person name="Roehrig J."/>
            <person name="Ruller R."/>
            <person name="Salamov A."/>
            <person name="Salih N.S."/>
            <person name="Samson R.A."/>
            <person name="Sandor E."/>
            <person name="Sanguinetti M."/>
            <person name="Schuetze T."/>
            <person name="Sepcic K."/>
            <person name="Shelest E."/>
            <person name="Sherlock G."/>
            <person name="Sophianopoulou V."/>
            <person name="Squina F.M."/>
            <person name="Sun H."/>
            <person name="Susca A."/>
            <person name="Todd R.B."/>
            <person name="Tsang A."/>
            <person name="Unkles S.E."/>
            <person name="van de Wiele N."/>
            <person name="van Rossen-Uffink D."/>
            <person name="Oliveira J.V."/>
            <person name="Vesth T.C."/>
            <person name="Visser J."/>
            <person name="Yu J.-H."/>
            <person name="Zhou M."/>
            <person name="Andersen M.R."/>
            <person name="Archer D.B."/>
            <person name="Baker S.E."/>
            <person name="Benoit I."/>
            <person name="Brakhage A.A."/>
            <person name="Braus G.H."/>
            <person name="Fischer R."/>
            <person name="Frisvad J.C."/>
            <person name="Goldman G.H."/>
            <person name="Houbraken J."/>
            <person name="Oakley B."/>
            <person name="Pocsi I."/>
            <person name="Scazzocchio C."/>
            <person name="Seiboth B."/>
            <person name="vanKuyk P.A."/>
            <person name="Wortman J."/>
            <person name="Dyer P.S."/>
            <person name="Grigoriev I.V."/>
        </authorList>
    </citation>
    <scope>NUCLEOTIDE SEQUENCE [LARGE SCALE GENOMIC DNA]</scope>
    <source>
        <strain evidence="3">CBS 134.48</strain>
    </source>
</reference>
<organism evidence="2 3">
    <name type="scientific">Aspergillus tubingensis (strain CBS 134.48)</name>
    <dbReference type="NCBI Taxonomy" id="767770"/>
    <lineage>
        <taxon>Eukaryota</taxon>
        <taxon>Fungi</taxon>
        <taxon>Dikarya</taxon>
        <taxon>Ascomycota</taxon>
        <taxon>Pezizomycotina</taxon>
        <taxon>Eurotiomycetes</taxon>
        <taxon>Eurotiomycetidae</taxon>
        <taxon>Eurotiales</taxon>
        <taxon>Aspergillaceae</taxon>
        <taxon>Aspergillus</taxon>
        <taxon>Aspergillus subgen. Circumdati</taxon>
    </lineage>
</organism>
<evidence type="ECO:0000313" key="3">
    <source>
        <dbReference type="Proteomes" id="UP000184304"/>
    </source>
</evidence>
<keyword evidence="3" id="KW-1185">Reference proteome</keyword>
<dbReference type="OMA" id="KMRAKQM"/>
<name>A0A1L9MX71_ASPTC</name>
<evidence type="ECO:0000256" key="1">
    <source>
        <dbReference type="SAM" id="MobiDB-lite"/>
    </source>
</evidence>
<gene>
    <name evidence="2" type="ORF">ASPTUDRAFT_193426</name>
</gene>
<protein>
    <recommendedName>
        <fullName evidence="4">Small EDRK-rich factor-like N-terminal domain-containing protein</fullName>
    </recommendedName>
</protein>